<dbReference type="InterPro" id="IPR011527">
    <property type="entry name" value="ABC1_TM_dom"/>
</dbReference>
<dbReference type="SUPFAM" id="SSF52540">
    <property type="entry name" value="P-loop containing nucleoside triphosphate hydrolases"/>
    <property type="match status" value="1"/>
</dbReference>
<dbReference type="GO" id="GO:0005886">
    <property type="term" value="C:plasma membrane"/>
    <property type="evidence" value="ECO:0007669"/>
    <property type="project" value="UniProtKB-SubCell"/>
</dbReference>
<dbReference type="InterPro" id="IPR027417">
    <property type="entry name" value="P-loop_NTPase"/>
</dbReference>
<keyword evidence="5 7" id="KW-1133">Transmembrane helix</keyword>
<accession>A0A1S8N624</accession>
<feature type="transmembrane region" description="Helical" evidence="7">
    <location>
        <begin position="175"/>
        <end position="191"/>
    </location>
</feature>
<dbReference type="SUPFAM" id="SSF90123">
    <property type="entry name" value="ABC transporter transmembrane region"/>
    <property type="match status" value="1"/>
</dbReference>
<dbReference type="Proteomes" id="UP000191154">
    <property type="component" value="Unassembled WGS sequence"/>
</dbReference>
<evidence type="ECO:0000313" key="11">
    <source>
        <dbReference type="Proteomes" id="UP000191154"/>
    </source>
</evidence>
<dbReference type="InterPro" id="IPR003439">
    <property type="entry name" value="ABC_transporter-like_ATP-bd"/>
</dbReference>
<keyword evidence="4 10" id="KW-0067">ATP-binding</keyword>
<protein>
    <submittedName>
        <fullName evidence="10">Putative multidrug export ATP-binding/permease protein</fullName>
        <ecNumber evidence="10">3.6.3.-</ecNumber>
    </submittedName>
</protein>
<evidence type="ECO:0000256" key="6">
    <source>
        <dbReference type="ARBA" id="ARBA00023136"/>
    </source>
</evidence>
<dbReference type="SMART" id="SM00382">
    <property type="entry name" value="AAA"/>
    <property type="match status" value="1"/>
</dbReference>
<proteinExistence type="predicted"/>
<dbReference type="InterPro" id="IPR017871">
    <property type="entry name" value="ABC_transporter-like_CS"/>
</dbReference>
<evidence type="ECO:0000259" key="9">
    <source>
        <dbReference type="PROSITE" id="PS50929"/>
    </source>
</evidence>
<feature type="domain" description="ABC transporter" evidence="8">
    <location>
        <begin position="354"/>
        <end position="576"/>
    </location>
</feature>
<dbReference type="PANTHER" id="PTHR43394:SF1">
    <property type="entry name" value="ATP-BINDING CASSETTE SUB-FAMILY B MEMBER 10, MITOCHONDRIAL"/>
    <property type="match status" value="1"/>
</dbReference>
<dbReference type="Gene3D" id="3.40.50.300">
    <property type="entry name" value="P-loop containing nucleotide triphosphate hydrolases"/>
    <property type="match status" value="1"/>
</dbReference>
<dbReference type="PANTHER" id="PTHR43394">
    <property type="entry name" value="ATP-DEPENDENT PERMEASE MDL1, MITOCHONDRIAL"/>
    <property type="match status" value="1"/>
</dbReference>
<keyword evidence="10" id="KW-0378">Hydrolase</keyword>
<reference evidence="10 11" key="1">
    <citation type="submission" date="2016-05" db="EMBL/GenBank/DDBJ databases">
        <title>Microbial solvent formation.</title>
        <authorList>
            <person name="Poehlein A."/>
            <person name="Montoya Solano J.D."/>
            <person name="Flitsch S."/>
            <person name="Krabben P."/>
            <person name="Duerre P."/>
            <person name="Daniel R."/>
        </authorList>
    </citation>
    <scope>NUCLEOTIDE SEQUENCE [LARGE SCALE GENOMIC DNA]</scope>
    <source>
        <strain evidence="10 11">L1-8</strain>
    </source>
</reference>
<feature type="transmembrane region" description="Helical" evidence="7">
    <location>
        <begin position="148"/>
        <end position="169"/>
    </location>
</feature>
<feature type="transmembrane region" description="Helical" evidence="7">
    <location>
        <begin position="291"/>
        <end position="316"/>
    </location>
</feature>
<evidence type="ECO:0000256" key="1">
    <source>
        <dbReference type="ARBA" id="ARBA00004651"/>
    </source>
</evidence>
<dbReference type="Gene3D" id="1.20.1560.10">
    <property type="entry name" value="ABC transporter type 1, transmembrane domain"/>
    <property type="match status" value="1"/>
</dbReference>
<comment type="caution">
    <text evidence="10">The sequence shown here is derived from an EMBL/GenBank/DDBJ whole genome shotgun (WGS) entry which is preliminary data.</text>
</comment>
<dbReference type="PROSITE" id="PS50893">
    <property type="entry name" value="ABC_TRANSPORTER_2"/>
    <property type="match status" value="1"/>
</dbReference>
<evidence type="ECO:0000259" key="8">
    <source>
        <dbReference type="PROSITE" id="PS50893"/>
    </source>
</evidence>
<keyword evidence="2 7" id="KW-0812">Transmembrane</keyword>
<comment type="subcellular location">
    <subcellularLocation>
        <location evidence="1">Cell membrane</location>
        <topology evidence="1">Multi-pass membrane protein</topology>
    </subcellularLocation>
</comment>
<feature type="transmembrane region" description="Helical" evidence="7">
    <location>
        <begin position="74"/>
        <end position="95"/>
    </location>
</feature>
<dbReference type="InterPro" id="IPR036640">
    <property type="entry name" value="ABC1_TM_sf"/>
</dbReference>
<dbReference type="Pfam" id="PF00664">
    <property type="entry name" value="ABC_membrane"/>
    <property type="match status" value="1"/>
</dbReference>
<dbReference type="AlphaFoldDB" id="A0A1S8N624"/>
<dbReference type="PROSITE" id="PS50929">
    <property type="entry name" value="ABC_TM1F"/>
    <property type="match status" value="1"/>
</dbReference>
<evidence type="ECO:0000256" key="2">
    <source>
        <dbReference type="ARBA" id="ARBA00022692"/>
    </source>
</evidence>
<keyword evidence="6 7" id="KW-0472">Membrane</keyword>
<dbReference type="CDD" id="cd07346">
    <property type="entry name" value="ABC_6TM_exporters"/>
    <property type="match status" value="1"/>
</dbReference>
<sequence>MNCSKIKINYLRVARFVKKHNYSELYNKYIKPFILDLFVCFLFLIIFTSTNLIYPYFLKLIIDEALIDKSIHKLFIYTAIMFFIVIIMLISRYFVANKSLVVCQKIMLKTKQSIIEQLIKYSQIFFREYKNSQIISVIENDLQQIQRIAVYMITELLVAAITIIGLIFIIFTIDYHIAIVCVALLIIYAYLQKNNGKKLKSYSLGLSTSKGELYSYTQEFVFNISDIKMLNYHHEYKKTYINNCFKYFKKEKDITNLGVWSNIMGIIFNNLALVLILCLGGYMMLNGHMTVGMLFSLTIYAQQLFSPVTTLTNLYVELKKIQASIKRVSKLLHNIDYVIDDGYIYSDKPLCGDIILKDFSFRYNKDIIFDNTNITIENESKIALLGNNGSGKTTLIRLLMRLQKGYDGQIILDKNNIENYKLDYLRKNIICISQNPFIFNGTILENILLNDKEISEETVNEIIKLVCLEEDIKNMPNGINTIIGDNGISLSGGQSQKIALARIFVKDYSIIILDEPTSALDIESEKIICENIYRHFNRKTIIAITHRKTILEYCSKVYKIKNNQIIENKSIKLKKF</sequence>
<dbReference type="GO" id="GO:0015421">
    <property type="term" value="F:ABC-type oligopeptide transporter activity"/>
    <property type="evidence" value="ECO:0007669"/>
    <property type="project" value="TreeGrafter"/>
</dbReference>
<organism evidence="10 11">
    <name type="scientific">Clostridium saccharobutylicum</name>
    <dbReference type="NCBI Taxonomy" id="169679"/>
    <lineage>
        <taxon>Bacteria</taxon>
        <taxon>Bacillati</taxon>
        <taxon>Bacillota</taxon>
        <taxon>Clostridia</taxon>
        <taxon>Eubacteriales</taxon>
        <taxon>Clostridiaceae</taxon>
        <taxon>Clostridium</taxon>
    </lineage>
</organism>
<feature type="domain" description="ABC transmembrane type-1" evidence="9">
    <location>
        <begin position="38"/>
        <end position="320"/>
    </location>
</feature>
<dbReference type="Pfam" id="PF00005">
    <property type="entry name" value="ABC_tran"/>
    <property type="match status" value="1"/>
</dbReference>
<name>A0A1S8N624_CLOSA</name>
<evidence type="ECO:0000256" key="4">
    <source>
        <dbReference type="ARBA" id="ARBA00022840"/>
    </source>
</evidence>
<feature type="transmembrane region" description="Helical" evidence="7">
    <location>
        <begin position="259"/>
        <end position="285"/>
    </location>
</feature>
<dbReference type="InterPro" id="IPR039421">
    <property type="entry name" value="Type_1_exporter"/>
</dbReference>
<dbReference type="GO" id="GO:0016887">
    <property type="term" value="F:ATP hydrolysis activity"/>
    <property type="evidence" value="ECO:0007669"/>
    <property type="project" value="InterPro"/>
</dbReference>
<dbReference type="InterPro" id="IPR003593">
    <property type="entry name" value="AAA+_ATPase"/>
</dbReference>
<dbReference type="EC" id="3.6.3.-" evidence="10"/>
<evidence type="ECO:0000256" key="7">
    <source>
        <dbReference type="SAM" id="Phobius"/>
    </source>
</evidence>
<gene>
    <name evidence="10" type="ORF">CLOSAC_23070</name>
</gene>
<dbReference type="EMBL" id="LZYZ01000004">
    <property type="protein sequence ID" value="OOM11880.1"/>
    <property type="molecule type" value="Genomic_DNA"/>
</dbReference>
<feature type="transmembrane region" description="Helical" evidence="7">
    <location>
        <begin position="33"/>
        <end position="54"/>
    </location>
</feature>
<dbReference type="PROSITE" id="PS00211">
    <property type="entry name" value="ABC_TRANSPORTER_1"/>
    <property type="match status" value="1"/>
</dbReference>
<evidence type="ECO:0000256" key="3">
    <source>
        <dbReference type="ARBA" id="ARBA00022741"/>
    </source>
</evidence>
<dbReference type="GO" id="GO:0005524">
    <property type="term" value="F:ATP binding"/>
    <property type="evidence" value="ECO:0007669"/>
    <property type="project" value="UniProtKB-KW"/>
</dbReference>
<evidence type="ECO:0000256" key="5">
    <source>
        <dbReference type="ARBA" id="ARBA00022989"/>
    </source>
</evidence>
<keyword evidence="3" id="KW-0547">Nucleotide-binding</keyword>
<evidence type="ECO:0000313" key="10">
    <source>
        <dbReference type="EMBL" id="OOM11880.1"/>
    </source>
</evidence>